<dbReference type="SUPFAM" id="SSF48452">
    <property type="entry name" value="TPR-like"/>
    <property type="match status" value="1"/>
</dbReference>
<keyword evidence="7" id="KW-0808">Transferase</keyword>
<dbReference type="InterPro" id="IPR027417">
    <property type="entry name" value="P-loop_NTPase"/>
</dbReference>
<dbReference type="PROSITE" id="PS50043">
    <property type="entry name" value="HTH_LUXR_2"/>
    <property type="match status" value="1"/>
</dbReference>
<dbReference type="Gene3D" id="3.40.50.300">
    <property type="entry name" value="P-loop containing nucleotide triphosphate hydrolases"/>
    <property type="match status" value="1"/>
</dbReference>
<dbReference type="InterPro" id="IPR011990">
    <property type="entry name" value="TPR-like_helical_dom_sf"/>
</dbReference>
<dbReference type="PROSITE" id="PS00108">
    <property type="entry name" value="PROTEIN_KINASE_ST"/>
    <property type="match status" value="1"/>
</dbReference>
<dbReference type="Pfam" id="PF00196">
    <property type="entry name" value="GerE"/>
    <property type="match status" value="1"/>
</dbReference>
<evidence type="ECO:0000313" key="7">
    <source>
        <dbReference type="EMBL" id="MDV6286488.1"/>
    </source>
</evidence>
<dbReference type="SMART" id="SM00220">
    <property type="entry name" value="S_TKc"/>
    <property type="match status" value="1"/>
</dbReference>
<dbReference type="Proteomes" id="UP001185737">
    <property type="component" value="Unassembled WGS sequence"/>
</dbReference>
<reference evidence="7 8" key="1">
    <citation type="submission" date="2023-10" db="EMBL/GenBank/DDBJ databases">
        <title>Development of a sustainable strategy for remediation of hydrocarbon-contaminated territories based on the waste exchange concept.</title>
        <authorList>
            <person name="Krivoruchko A."/>
        </authorList>
    </citation>
    <scope>NUCLEOTIDE SEQUENCE [LARGE SCALE GENOMIC DNA]</scope>
    <source>
        <strain evidence="7 8">IEGM 60</strain>
    </source>
</reference>
<accession>A0ABU4CSQ4</accession>
<evidence type="ECO:0000259" key="6">
    <source>
        <dbReference type="PROSITE" id="PS50043"/>
    </source>
</evidence>
<dbReference type="Gene3D" id="1.25.40.10">
    <property type="entry name" value="Tetratricopeptide repeat domain"/>
    <property type="match status" value="1"/>
</dbReference>
<evidence type="ECO:0000313" key="8">
    <source>
        <dbReference type="Proteomes" id="UP001185737"/>
    </source>
</evidence>
<feature type="domain" description="HTH luxR-type" evidence="6">
    <location>
        <begin position="1023"/>
        <end position="1088"/>
    </location>
</feature>
<keyword evidence="7" id="KW-0418">Kinase</keyword>
<evidence type="ECO:0000256" key="3">
    <source>
        <dbReference type="PROSITE-ProRule" id="PRU10141"/>
    </source>
</evidence>
<evidence type="ECO:0000256" key="4">
    <source>
        <dbReference type="SAM" id="MobiDB-lite"/>
    </source>
</evidence>
<dbReference type="Pfam" id="PF00931">
    <property type="entry name" value="NB-ARC"/>
    <property type="match status" value="1"/>
</dbReference>
<evidence type="ECO:0000259" key="5">
    <source>
        <dbReference type="PROSITE" id="PS50011"/>
    </source>
</evidence>
<dbReference type="CDD" id="cd06170">
    <property type="entry name" value="LuxR_C_like"/>
    <property type="match status" value="1"/>
</dbReference>
<dbReference type="Pfam" id="PF00069">
    <property type="entry name" value="Pkinase"/>
    <property type="match status" value="1"/>
</dbReference>
<dbReference type="Gene3D" id="1.10.510.10">
    <property type="entry name" value="Transferase(Phosphotransferase) domain 1"/>
    <property type="match status" value="1"/>
</dbReference>
<feature type="domain" description="Protein kinase" evidence="5">
    <location>
        <begin position="26"/>
        <end position="287"/>
    </location>
</feature>
<dbReference type="Gene3D" id="3.30.200.20">
    <property type="entry name" value="Phosphorylase Kinase, domain 1"/>
    <property type="match status" value="1"/>
</dbReference>
<comment type="caution">
    <text evidence="7">The sequence shown here is derived from an EMBL/GenBank/DDBJ whole genome shotgun (WGS) entry which is preliminary data.</text>
</comment>
<dbReference type="PRINTS" id="PR00364">
    <property type="entry name" value="DISEASERSIST"/>
</dbReference>
<gene>
    <name evidence="7" type="ORF">R3Q59_39075</name>
</gene>
<dbReference type="InterPro" id="IPR017441">
    <property type="entry name" value="Protein_kinase_ATP_BS"/>
</dbReference>
<dbReference type="InterPro" id="IPR002182">
    <property type="entry name" value="NB-ARC"/>
</dbReference>
<name>A0ABU4CSQ4_RHOJO</name>
<dbReference type="InterPro" id="IPR011009">
    <property type="entry name" value="Kinase-like_dom_sf"/>
</dbReference>
<keyword evidence="2 3" id="KW-0067">ATP-binding</keyword>
<dbReference type="SUPFAM" id="SSF46894">
    <property type="entry name" value="C-terminal effector domain of the bipartite response regulators"/>
    <property type="match status" value="1"/>
</dbReference>
<dbReference type="SUPFAM" id="SSF52540">
    <property type="entry name" value="P-loop containing nucleoside triphosphate hydrolases"/>
    <property type="match status" value="1"/>
</dbReference>
<dbReference type="InterPro" id="IPR000792">
    <property type="entry name" value="Tscrpt_reg_LuxR_C"/>
</dbReference>
<organism evidence="7 8">
    <name type="scientific">Rhodococcus jostii</name>
    <dbReference type="NCBI Taxonomy" id="132919"/>
    <lineage>
        <taxon>Bacteria</taxon>
        <taxon>Bacillati</taxon>
        <taxon>Actinomycetota</taxon>
        <taxon>Actinomycetes</taxon>
        <taxon>Mycobacteriales</taxon>
        <taxon>Nocardiaceae</taxon>
        <taxon>Rhodococcus</taxon>
    </lineage>
</organism>
<dbReference type="InterPro" id="IPR008271">
    <property type="entry name" value="Ser/Thr_kinase_AS"/>
</dbReference>
<evidence type="ECO:0000256" key="1">
    <source>
        <dbReference type="ARBA" id="ARBA00022741"/>
    </source>
</evidence>
<dbReference type="GO" id="GO:0016301">
    <property type="term" value="F:kinase activity"/>
    <property type="evidence" value="ECO:0007669"/>
    <property type="project" value="UniProtKB-KW"/>
</dbReference>
<dbReference type="PANTHER" id="PTHR47691">
    <property type="entry name" value="REGULATOR-RELATED"/>
    <property type="match status" value="1"/>
</dbReference>
<proteinExistence type="predicted"/>
<dbReference type="PROSITE" id="PS50011">
    <property type="entry name" value="PROTEIN_KINASE_DOM"/>
    <property type="match status" value="1"/>
</dbReference>
<dbReference type="SUPFAM" id="SSF56112">
    <property type="entry name" value="Protein kinase-like (PK-like)"/>
    <property type="match status" value="1"/>
</dbReference>
<dbReference type="PROSITE" id="PS00107">
    <property type="entry name" value="PROTEIN_KINASE_ATP"/>
    <property type="match status" value="1"/>
</dbReference>
<dbReference type="Gene3D" id="1.10.10.10">
    <property type="entry name" value="Winged helix-like DNA-binding domain superfamily/Winged helix DNA-binding domain"/>
    <property type="match status" value="1"/>
</dbReference>
<sequence length="1089" mass="119925">MIESDPLKTQRDVAQTVMPELSAAGFEDAHQVGRGGFGVVYRCLQPTLDRTVAVKVLTTELDEENRARFFREQRAMGRLTGHPNIVEVLQVGATESGHPYLVMPYHPQGSLEARIKRHGALPLDEVLRLGVKMAGSLETAHHLDILHRDVKPGNILFTEYGEPVLTDFGIAHISGGFETATGVITGSPAFTAPEVLRGESPSVASDIYGLGATLFCALTGHAAFERRSGERMVAQFLRITTQPVPNLREQGISEDMAAAIEGAMSAEPDARPVSAAQFGDILREIQLSIGLPVAEMALRGEQGATRRRQSPPHSRVSGMTSALPRPTRSPGNLPEELTPFVGRRRELSEVRKLLVHTRVLTLIGTGGVGKTRLALAVAADRQRAFPDGVWYVTLDGIEEDKLLVTHVSDVLGHWFDTREGDPAESLARSLRDKHLLLILDNCEQLIEDSANLVDAITRACPKIRILATSRTPLRAAGDVTYQVPPLWMPQPSASSSEKDLDTCDAVRFFMDRARGALSDFEITAENRASVHELVRRLDRLPLAIELAAVRLRSLTVQQITERIESHRTMLNWGSRSGPFRQQTMRSSLQWSAELCTAEERQLWGRLSIFRGTFDLDAVEAVCSDISSSDDILDLRQGLAERSIISREDHGAVVRYSMLEVIRHFGREMLDEQNDDTAALRIRHMSWFLSLVARADAEWNTERQAYWLHVLPLEHKNIVHALSAASGDPETVDAAAEAVCGLWRYYWWACGWVTEGIYWVDHCSQLLTSPGLRARLLLLGSLLSWTSEDGTAGAAMLEQGKSAAEQSGDRLSLALAEHVIGDAAMYRGDSKAAVEHFRRALSTYDAGTTSYRVDTLLMLTLASAALGDVEGAEAAHLETLFILAPAERFQRSYSLLYMGEALRRHRSFNEALTAVREALRLKAELDDPFGVAWTIEILAEIACDTRQNERAASLLGAADRLWRSMSIDLATLERLQISEGLTRDRLQSALGPAAFAAHYRRGERLDQEAAIAVALQDEAAPGVPSTQPGVLTPRESEIAQLVARGFTNKQIASKLVISPRTADSHVQNILTKLGFNSRAQIATWIANDDL</sequence>
<dbReference type="RefSeq" id="WP_317571522.1">
    <property type="nucleotide sequence ID" value="NZ_JAWLKA010000039.1"/>
</dbReference>
<dbReference type="CDD" id="cd14014">
    <property type="entry name" value="STKc_PknB_like"/>
    <property type="match status" value="1"/>
</dbReference>
<dbReference type="InterPro" id="IPR036388">
    <property type="entry name" value="WH-like_DNA-bd_sf"/>
</dbReference>
<keyword evidence="8" id="KW-1185">Reference proteome</keyword>
<dbReference type="PANTHER" id="PTHR47691:SF3">
    <property type="entry name" value="HTH-TYPE TRANSCRIPTIONAL REGULATOR RV0890C-RELATED"/>
    <property type="match status" value="1"/>
</dbReference>
<protein>
    <submittedName>
        <fullName evidence="7">Protein kinase</fullName>
    </submittedName>
</protein>
<dbReference type="SMART" id="SM00421">
    <property type="entry name" value="HTH_LUXR"/>
    <property type="match status" value="1"/>
</dbReference>
<dbReference type="InterPro" id="IPR000719">
    <property type="entry name" value="Prot_kinase_dom"/>
</dbReference>
<feature type="binding site" evidence="3">
    <location>
        <position position="55"/>
    </location>
    <ligand>
        <name>ATP</name>
        <dbReference type="ChEBI" id="CHEBI:30616"/>
    </ligand>
</feature>
<dbReference type="PRINTS" id="PR00038">
    <property type="entry name" value="HTHLUXR"/>
</dbReference>
<dbReference type="InterPro" id="IPR016032">
    <property type="entry name" value="Sig_transdc_resp-reg_C-effctor"/>
</dbReference>
<keyword evidence="1 3" id="KW-0547">Nucleotide-binding</keyword>
<feature type="region of interest" description="Disordered" evidence="4">
    <location>
        <begin position="301"/>
        <end position="337"/>
    </location>
</feature>
<evidence type="ECO:0000256" key="2">
    <source>
        <dbReference type="ARBA" id="ARBA00022840"/>
    </source>
</evidence>
<dbReference type="EMBL" id="JAWLKA010000039">
    <property type="protein sequence ID" value="MDV6286488.1"/>
    <property type="molecule type" value="Genomic_DNA"/>
</dbReference>